<keyword evidence="3" id="KW-1185">Reference proteome</keyword>
<dbReference type="PANTHER" id="PTHR30093:SF2">
    <property type="entry name" value="TYPE II SECRETION SYSTEM PROTEIN H"/>
    <property type="match status" value="1"/>
</dbReference>
<dbReference type="Pfam" id="PF07596">
    <property type="entry name" value="SBP_bac_10"/>
    <property type="match status" value="1"/>
</dbReference>
<dbReference type="EMBL" id="CP036278">
    <property type="protein sequence ID" value="QDU53828.1"/>
    <property type="molecule type" value="Genomic_DNA"/>
</dbReference>
<protein>
    <submittedName>
        <fullName evidence="2">Type II secretion system protein G</fullName>
    </submittedName>
</protein>
<evidence type="ECO:0000313" key="3">
    <source>
        <dbReference type="Proteomes" id="UP000315750"/>
    </source>
</evidence>
<name>A0A518AGH9_9BACT</name>
<dbReference type="KEGG" id="amuc:Pan181_00060"/>
<sequence length="251" mass="27877">MRKPSGFTLVELLVVIAIIGVLVALLLPAIQSARGSARRTQCANNMRQLGLAIHQYAETHDGRFPLMAYHNADQSNSAEEAKSWIATLAPYTENVDELRLCSEDVSRLEKLEDTATSYAMNGYLREPKQVDTTGLPPVLAQAVRQSNEGLMSSLYDLRQTHDTLLMVEGVAARLSMHYDHVHSYAWFTEVNLANRGAPHFAILSEVEKEIALDRHGGKVANYLYADGHVQVISQQQIAEWCAEGTNFALPR</sequence>
<dbReference type="InterPro" id="IPR012902">
    <property type="entry name" value="N_methyl_site"/>
</dbReference>
<evidence type="ECO:0000259" key="1">
    <source>
        <dbReference type="Pfam" id="PF07596"/>
    </source>
</evidence>
<accession>A0A518AGH9</accession>
<dbReference type="SUPFAM" id="SSF54523">
    <property type="entry name" value="Pili subunits"/>
    <property type="match status" value="1"/>
</dbReference>
<dbReference type="Proteomes" id="UP000315750">
    <property type="component" value="Chromosome"/>
</dbReference>
<evidence type="ECO:0000313" key="2">
    <source>
        <dbReference type="EMBL" id="QDU53828.1"/>
    </source>
</evidence>
<dbReference type="OrthoDB" id="258730at2"/>
<feature type="domain" description="DUF1559" evidence="1">
    <location>
        <begin position="31"/>
        <end position="94"/>
    </location>
</feature>
<organism evidence="2 3">
    <name type="scientific">Aeoliella mucimassa</name>
    <dbReference type="NCBI Taxonomy" id="2527972"/>
    <lineage>
        <taxon>Bacteria</taxon>
        <taxon>Pseudomonadati</taxon>
        <taxon>Planctomycetota</taxon>
        <taxon>Planctomycetia</taxon>
        <taxon>Pirellulales</taxon>
        <taxon>Lacipirellulaceae</taxon>
        <taxon>Aeoliella</taxon>
    </lineage>
</organism>
<dbReference type="RefSeq" id="WP_145244881.1">
    <property type="nucleotide sequence ID" value="NZ_CP036278.1"/>
</dbReference>
<dbReference type="PANTHER" id="PTHR30093">
    <property type="entry name" value="GENERAL SECRETION PATHWAY PROTEIN G"/>
    <property type="match status" value="1"/>
</dbReference>
<dbReference type="Pfam" id="PF07963">
    <property type="entry name" value="N_methyl"/>
    <property type="match status" value="1"/>
</dbReference>
<gene>
    <name evidence="2" type="primary">xcpT_1</name>
    <name evidence="2" type="ORF">Pan181_00060</name>
</gene>
<dbReference type="InterPro" id="IPR011453">
    <property type="entry name" value="DUF1559"/>
</dbReference>
<dbReference type="AlphaFoldDB" id="A0A518AGH9"/>
<dbReference type="PROSITE" id="PS00409">
    <property type="entry name" value="PROKAR_NTER_METHYL"/>
    <property type="match status" value="1"/>
</dbReference>
<dbReference type="NCBIfam" id="TIGR02532">
    <property type="entry name" value="IV_pilin_GFxxxE"/>
    <property type="match status" value="1"/>
</dbReference>
<dbReference type="InterPro" id="IPR045584">
    <property type="entry name" value="Pilin-like"/>
</dbReference>
<dbReference type="Gene3D" id="3.30.700.10">
    <property type="entry name" value="Glycoprotein, Type 4 Pilin"/>
    <property type="match status" value="1"/>
</dbReference>
<reference evidence="2 3" key="1">
    <citation type="submission" date="2019-02" db="EMBL/GenBank/DDBJ databases">
        <title>Deep-cultivation of Planctomycetes and their phenomic and genomic characterization uncovers novel biology.</title>
        <authorList>
            <person name="Wiegand S."/>
            <person name="Jogler M."/>
            <person name="Boedeker C."/>
            <person name="Pinto D."/>
            <person name="Vollmers J."/>
            <person name="Rivas-Marin E."/>
            <person name="Kohn T."/>
            <person name="Peeters S.H."/>
            <person name="Heuer A."/>
            <person name="Rast P."/>
            <person name="Oberbeckmann S."/>
            <person name="Bunk B."/>
            <person name="Jeske O."/>
            <person name="Meyerdierks A."/>
            <person name="Storesund J.E."/>
            <person name="Kallscheuer N."/>
            <person name="Luecker S."/>
            <person name="Lage O.M."/>
            <person name="Pohl T."/>
            <person name="Merkel B.J."/>
            <person name="Hornburger P."/>
            <person name="Mueller R.-W."/>
            <person name="Bruemmer F."/>
            <person name="Labrenz M."/>
            <person name="Spormann A.M."/>
            <person name="Op den Camp H."/>
            <person name="Overmann J."/>
            <person name="Amann R."/>
            <person name="Jetten M.S.M."/>
            <person name="Mascher T."/>
            <person name="Medema M.H."/>
            <person name="Devos D.P."/>
            <person name="Kaster A.-K."/>
            <person name="Ovreas L."/>
            <person name="Rohde M."/>
            <person name="Galperin M.Y."/>
            <person name="Jogler C."/>
        </authorList>
    </citation>
    <scope>NUCLEOTIDE SEQUENCE [LARGE SCALE GENOMIC DNA]</scope>
    <source>
        <strain evidence="2 3">Pan181</strain>
    </source>
</reference>
<proteinExistence type="predicted"/>